<feature type="compositionally biased region" description="Polar residues" evidence="4">
    <location>
        <begin position="518"/>
        <end position="528"/>
    </location>
</feature>
<feature type="short sequence motif" description="DGA/G" evidence="3">
    <location>
        <begin position="226"/>
        <end position="228"/>
    </location>
</feature>
<evidence type="ECO:0000256" key="3">
    <source>
        <dbReference type="PROSITE-ProRule" id="PRU01161"/>
    </source>
</evidence>
<keyword evidence="3" id="KW-0378">Hydrolase</keyword>
<feature type="short sequence motif" description="GXGXXG" evidence="3">
    <location>
        <begin position="53"/>
        <end position="58"/>
    </location>
</feature>
<dbReference type="SMART" id="SM00054">
    <property type="entry name" value="EFh"/>
    <property type="match status" value="2"/>
</dbReference>
<name>A0A914A9W5_PATMI</name>
<dbReference type="GO" id="GO:0016787">
    <property type="term" value="F:hydrolase activity"/>
    <property type="evidence" value="ECO:0007669"/>
    <property type="project" value="UniProtKB-UniRule"/>
</dbReference>
<dbReference type="InterPro" id="IPR018247">
    <property type="entry name" value="EF_Hand_1_Ca_BS"/>
</dbReference>
<dbReference type="PANTHER" id="PTHR46394">
    <property type="entry name" value="ANNEXIN"/>
    <property type="match status" value="1"/>
</dbReference>
<dbReference type="Pfam" id="PF13202">
    <property type="entry name" value="EF-hand_5"/>
    <property type="match status" value="2"/>
</dbReference>
<dbReference type="RefSeq" id="XP_038060558.1">
    <property type="nucleotide sequence ID" value="XM_038204630.1"/>
</dbReference>
<dbReference type="Gene3D" id="1.10.238.10">
    <property type="entry name" value="EF-hand"/>
    <property type="match status" value="1"/>
</dbReference>
<feature type="domain" description="PNPLA" evidence="6">
    <location>
        <begin position="49"/>
        <end position="239"/>
    </location>
</feature>
<evidence type="ECO:0000313" key="7">
    <source>
        <dbReference type="EnsemblMetazoa" id="XP_038060558.1"/>
    </source>
</evidence>
<protein>
    <submittedName>
        <fullName evidence="7">Uncharacterized protein</fullName>
    </submittedName>
</protein>
<feature type="short sequence motif" description="GXSXG" evidence="3">
    <location>
        <begin position="82"/>
        <end position="86"/>
    </location>
</feature>
<proteinExistence type="predicted"/>
<dbReference type="GO" id="GO:0016042">
    <property type="term" value="P:lipid catabolic process"/>
    <property type="evidence" value="ECO:0007669"/>
    <property type="project" value="UniProtKB-UniRule"/>
</dbReference>
<sequence>MCIRSWAGTVRIGTRAMSSHMKHVVERKPILTPEEKREFEGYEFPFENLAFQGGGSKGLAYVGTFRVLEEVGIAKNLRRFSGTSIGAMMAMFAALGLDSFEMEEQTSFDFKTLVNDGRFGYVGAGINLYRKMGACPAHKLVKFFRERIESKFGNPDLTFKQLYRESGRELCLTAVSLNRLQAEYLHVKTTPDLPIWLGLRGAVTVPALMMPIKYKVMSKEDDIFVDGGVIHNYPVACFDGWYLSMDKADSFLRRFRDVLSLRDQFAGFNEKSIGAVVYSEDESESFKVALEERACKNKKTGDAVPIPDTKRSRKKAQSNDEKMKLHVSSKQALTKLVELLGSYDKDESGTISKQEFKDSLEDATDMAFSDDDAKLLFGSDSKNPDAIFDLLDINGNGEIEFDELLAFAEKRGVDLMEELRGFERLADFDHVMGLLSALLSTLVINANRMSIKADDIDRTIGINTGYIGSTDFPMESEDRDYIIQNGKVGTVYFLREYIKKHNLQKKAETNSGDAAESNDVTDVATPSE</sequence>
<dbReference type="Proteomes" id="UP000887568">
    <property type="component" value="Unplaced"/>
</dbReference>
<dbReference type="InterPro" id="IPR002048">
    <property type="entry name" value="EF_hand_dom"/>
</dbReference>
<dbReference type="GO" id="GO:0005509">
    <property type="term" value="F:calcium ion binding"/>
    <property type="evidence" value="ECO:0007669"/>
    <property type="project" value="InterPro"/>
</dbReference>
<dbReference type="Gene3D" id="3.40.1090.10">
    <property type="entry name" value="Cytosolic phospholipase A2 catalytic domain"/>
    <property type="match status" value="2"/>
</dbReference>
<evidence type="ECO:0000259" key="6">
    <source>
        <dbReference type="PROSITE" id="PS51635"/>
    </source>
</evidence>
<evidence type="ECO:0000256" key="2">
    <source>
        <dbReference type="ARBA" id="ARBA00023098"/>
    </source>
</evidence>
<dbReference type="AlphaFoldDB" id="A0A914A9W5"/>
<reference evidence="7" key="1">
    <citation type="submission" date="2022-11" db="UniProtKB">
        <authorList>
            <consortium name="EnsemblMetazoa"/>
        </authorList>
    </citation>
    <scope>IDENTIFICATION</scope>
</reference>
<keyword evidence="3" id="KW-0442">Lipid degradation</keyword>
<dbReference type="SUPFAM" id="SSF52151">
    <property type="entry name" value="FabD/lysophospholipase-like"/>
    <property type="match status" value="1"/>
</dbReference>
<feature type="domain" description="EF-hand" evidence="5">
    <location>
        <begin position="379"/>
        <end position="414"/>
    </location>
</feature>
<dbReference type="EnsemblMetazoa" id="XM_038204630.1">
    <property type="protein sequence ID" value="XP_038060558.1"/>
    <property type="gene ID" value="LOC119731462"/>
</dbReference>
<dbReference type="InterPro" id="IPR052580">
    <property type="entry name" value="Lipid_Hydrolase"/>
</dbReference>
<dbReference type="PROSITE" id="PS51635">
    <property type="entry name" value="PNPLA"/>
    <property type="match status" value="1"/>
</dbReference>
<dbReference type="OrthoDB" id="412240at2759"/>
<dbReference type="PROSITE" id="PS50222">
    <property type="entry name" value="EF_HAND_2"/>
    <property type="match status" value="2"/>
</dbReference>
<dbReference type="OMA" id="ENWIANK"/>
<dbReference type="Pfam" id="PF01734">
    <property type="entry name" value="Patatin"/>
    <property type="match status" value="1"/>
</dbReference>
<organism evidence="7 8">
    <name type="scientific">Patiria miniata</name>
    <name type="common">Bat star</name>
    <name type="synonym">Asterina miniata</name>
    <dbReference type="NCBI Taxonomy" id="46514"/>
    <lineage>
        <taxon>Eukaryota</taxon>
        <taxon>Metazoa</taxon>
        <taxon>Echinodermata</taxon>
        <taxon>Eleutherozoa</taxon>
        <taxon>Asterozoa</taxon>
        <taxon>Asteroidea</taxon>
        <taxon>Valvatacea</taxon>
        <taxon>Valvatida</taxon>
        <taxon>Asterinidae</taxon>
        <taxon>Patiria</taxon>
    </lineage>
</organism>
<feature type="region of interest" description="Disordered" evidence="4">
    <location>
        <begin position="299"/>
        <end position="321"/>
    </location>
</feature>
<dbReference type="PANTHER" id="PTHR46394:SF1">
    <property type="entry name" value="PNPLA DOMAIN-CONTAINING PROTEIN"/>
    <property type="match status" value="1"/>
</dbReference>
<dbReference type="CDD" id="cd00051">
    <property type="entry name" value="EFh"/>
    <property type="match status" value="1"/>
</dbReference>
<dbReference type="InterPro" id="IPR002641">
    <property type="entry name" value="PNPLA_dom"/>
</dbReference>
<dbReference type="InterPro" id="IPR016035">
    <property type="entry name" value="Acyl_Trfase/lysoPLipase"/>
</dbReference>
<keyword evidence="2 3" id="KW-0443">Lipid metabolism</keyword>
<evidence type="ECO:0000259" key="5">
    <source>
        <dbReference type="PROSITE" id="PS50222"/>
    </source>
</evidence>
<evidence type="ECO:0000313" key="8">
    <source>
        <dbReference type="Proteomes" id="UP000887568"/>
    </source>
</evidence>
<dbReference type="InterPro" id="IPR011992">
    <property type="entry name" value="EF-hand-dom_pair"/>
</dbReference>
<keyword evidence="8" id="KW-1185">Reference proteome</keyword>
<feature type="active site" description="Nucleophile" evidence="3">
    <location>
        <position position="84"/>
    </location>
</feature>
<keyword evidence="1" id="KW-0106">Calcium</keyword>
<evidence type="ECO:0000256" key="1">
    <source>
        <dbReference type="ARBA" id="ARBA00022837"/>
    </source>
</evidence>
<accession>A0A914A9W5</accession>
<dbReference type="SUPFAM" id="SSF47473">
    <property type="entry name" value="EF-hand"/>
    <property type="match status" value="1"/>
</dbReference>
<feature type="domain" description="EF-hand" evidence="5">
    <location>
        <begin position="331"/>
        <end position="366"/>
    </location>
</feature>
<feature type="region of interest" description="Disordered" evidence="4">
    <location>
        <begin position="505"/>
        <end position="528"/>
    </location>
</feature>
<dbReference type="CDD" id="cd07207">
    <property type="entry name" value="Pat_ExoU_VipD_like"/>
    <property type="match status" value="1"/>
</dbReference>
<dbReference type="PROSITE" id="PS00018">
    <property type="entry name" value="EF_HAND_1"/>
    <property type="match status" value="2"/>
</dbReference>
<dbReference type="GeneID" id="119731462"/>
<evidence type="ECO:0000256" key="4">
    <source>
        <dbReference type="SAM" id="MobiDB-lite"/>
    </source>
</evidence>
<feature type="active site" description="Proton acceptor" evidence="3">
    <location>
        <position position="226"/>
    </location>
</feature>